<keyword evidence="2" id="KW-1133">Transmembrane helix</keyword>
<organism evidence="4">
    <name type="scientific">Phallusia mammillata</name>
    <dbReference type="NCBI Taxonomy" id="59560"/>
    <lineage>
        <taxon>Eukaryota</taxon>
        <taxon>Metazoa</taxon>
        <taxon>Chordata</taxon>
        <taxon>Tunicata</taxon>
        <taxon>Ascidiacea</taxon>
        <taxon>Phlebobranchia</taxon>
        <taxon>Ascidiidae</taxon>
        <taxon>Phallusia</taxon>
    </lineage>
</organism>
<protein>
    <submittedName>
        <fullName evidence="4">Required for meiotic nuclear division protein 1 homolog</fullName>
    </submittedName>
</protein>
<keyword evidence="2" id="KW-0812">Transmembrane</keyword>
<dbReference type="PANTHER" id="PTHR16255:SF1">
    <property type="entry name" value="REQUIRED FOR MEIOTIC NUCLEAR DIVISION PROTEIN 1 HOMOLOG"/>
    <property type="match status" value="1"/>
</dbReference>
<evidence type="ECO:0000256" key="2">
    <source>
        <dbReference type="SAM" id="Phobius"/>
    </source>
</evidence>
<name>A0A6F9DR02_9ASCI</name>
<dbReference type="InterPro" id="IPR051624">
    <property type="entry name" value="RMD1/Sad1-interacting"/>
</dbReference>
<dbReference type="PANTHER" id="PTHR16255">
    <property type="entry name" value="REQUIRED FOR MEIOTIC NUCLEAR DIVISION PROTEIN 1 HOMOLOG"/>
    <property type="match status" value="1"/>
</dbReference>
<dbReference type="AlphaFoldDB" id="A0A6F9DR02"/>
<sequence length="381" mass="44684">MLAKSLMSLTQSAVTFRTLTRYTNHHYLWKMSSVVFRSIHLPSKRTQKSNVGGQSLQDFPRRPKTRKPFGLQVKQQLQSPQDENICFTFATAEEYMFDDLRNILCSLEGCIEVHLPEDITHAYCFKITNKTYLKRNGDGFVYIFREGALSFWNINDQHTKDIMELVKPFQVEPYSAVLIEHENERMDYRFVAGHTKFQKNNFLLCKSNEVEKQVLEMYAFANALVLSVKLAHWEHKLDNVIDSIQILPHELMTGLQPSYKSSKSIMKKIGEVFHIRHKVNLQYSLGEVPDVYWDREELETLFVQTTQFLNIPRRVKIMNEKLSYCAHMVELVKSHLGEQKSIRIELLIVLLILIEVIFEIIHYYATPFYKKVVEVKPTKKP</sequence>
<reference evidence="4" key="1">
    <citation type="submission" date="2020-04" db="EMBL/GenBank/DDBJ databases">
        <authorList>
            <person name="Neveu A P."/>
        </authorList>
    </citation>
    <scope>NUCLEOTIDE SEQUENCE</scope>
    <source>
        <tissue evidence="4">Whole embryo</tissue>
    </source>
</reference>
<comment type="similarity">
    <text evidence="1">Belongs to the RMD1/sif2 family.</text>
</comment>
<dbReference type="GO" id="GO:0070131">
    <property type="term" value="P:positive regulation of mitochondrial translation"/>
    <property type="evidence" value="ECO:0007669"/>
    <property type="project" value="TreeGrafter"/>
</dbReference>
<dbReference type="InterPro" id="IPR003734">
    <property type="entry name" value="DUF155"/>
</dbReference>
<accession>A0A6F9DR02</accession>
<gene>
    <name evidence="4" type="primary">Rmnd1-002</name>
</gene>
<dbReference type="Pfam" id="PF02582">
    <property type="entry name" value="DUF155"/>
    <property type="match status" value="1"/>
</dbReference>
<evidence type="ECO:0000259" key="3">
    <source>
        <dbReference type="Pfam" id="PF02582"/>
    </source>
</evidence>
<evidence type="ECO:0000256" key="1">
    <source>
        <dbReference type="ARBA" id="ARBA00008306"/>
    </source>
</evidence>
<dbReference type="EMBL" id="LR789749">
    <property type="protein sequence ID" value="CAB3265611.1"/>
    <property type="molecule type" value="mRNA"/>
</dbReference>
<proteinExistence type="evidence at transcript level"/>
<feature type="domain" description="DUF155" evidence="3">
    <location>
        <begin position="141"/>
        <end position="319"/>
    </location>
</feature>
<keyword evidence="2" id="KW-0472">Membrane</keyword>
<dbReference type="GO" id="GO:0005739">
    <property type="term" value="C:mitochondrion"/>
    <property type="evidence" value="ECO:0007669"/>
    <property type="project" value="UniProtKB-ARBA"/>
</dbReference>
<feature type="transmembrane region" description="Helical" evidence="2">
    <location>
        <begin position="346"/>
        <end position="365"/>
    </location>
</feature>
<evidence type="ECO:0000313" key="4">
    <source>
        <dbReference type="EMBL" id="CAB3265611.1"/>
    </source>
</evidence>